<dbReference type="SUPFAM" id="SSF55550">
    <property type="entry name" value="SH2 domain"/>
    <property type="match status" value="1"/>
</dbReference>
<dbReference type="PROSITE" id="PS50017">
    <property type="entry name" value="DEATH_DOMAIN"/>
    <property type="match status" value="1"/>
</dbReference>
<protein>
    <submittedName>
        <fullName evidence="6">Uncharacterized protein LOC109477229</fullName>
    </submittedName>
</protein>
<name>A0A6P4ZSE4_BRABE</name>
<sequence>MASSKGQPEVISDFGQIWDDMKSRPLLEIVGVSSLSTVGTVLNAPNPVSKGWEALADKLGYSRDKIEMLRQEGNKMYQKCPGELLLETWGGRGSGSTLQVLEQALIDIDRLDVLEELQKAAKDECTLSVTICIHQKERSMTLPGVWGMLTLGQALEGALEETGLRTDDFEIQGSESESGQAMSWTTKARECKGIHLRLVKKKLPQPRVDVTRDEVCWEELTKIPGFHHNIPDDPAAIHTFMFNYLRDEGWYVIRKCENNKLAVSVTYLGEIRHFRIGHTDGRFYFRKDEFQASSLHELIETYKWNDLPAKCGRLNGSAHNTSNPPVPDRERGVRLLKPV</sequence>
<dbReference type="Gene3D" id="3.30.505.10">
    <property type="entry name" value="SH2 domain"/>
    <property type="match status" value="1"/>
</dbReference>
<dbReference type="Pfam" id="PF00017">
    <property type="entry name" value="SH2"/>
    <property type="match status" value="1"/>
</dbReference>
<feature type="domain" description="SH2" evidence="3">
    <location>
        <begin position="225"/>
        <end position="339"/>
    </location>
</feature>
<keyword evidence="5" id="KW-1185">Reference proteome</keyword>
<dbReference type="InterPro" id="IPR000980">
    <property type="entry name" value="SH2"/>
</dbReference>
<dbReference type="Pfam" id="PF00531">
    <property type="entry name" value="Death"/>
    <property type="match status" value="1"/>
</dbReference>
<gene>
    <name evidence="6" type="primary">LOC109477229</name>
</gene>
<dbReference type="Proteomes" id="UP000515135">
    <property type="component" value="Unplaced"/>
</dbReference>
<dbReference type="GeneID" id="109477229"/>
<dbReference type="InterPro" id="IPR000488">
    <property type="entry name" value="Death_dom"/>
</dbReference>
<dbReference type="RefSeq" id="XP_019633867.1">
    <property type="nucleotide sequence ID" value="XM_019778308.1"/>
</dbReference>
<proteinExistence type="predicted"/>
<dbReference type="Gene3D" id="1.10.533.10">
    <property type="entry name" value="Death Domain, Fas"/>
    <property type="match status" value="1"/>
</dbReference>
<feature type="domain" description="Death" evidence="4">
    <location>
        <begin position="52"/>
        <end position="121"/>
    </location>
</feature>
<evidence type="ECO:0000256" key="1">
    <source>
        <dbReference type="PROSITE-ProRule" id="PRU00191"/>
    </source>
</evidence>
<dbReference type="CDD" id="cd00173">
    <property type="entry name" value="SH2"/>
    <property type="match status" value="1"/>
</dbReference>
<dbReference type="GO" id="GO:0007165">
    <property type="term" value="P:signal transduction"/>
    <property type="evidence" value="ECO:0007669"/>
    <property type="project" value="InterPro"/>
</dbReference>
<keyword evidence="1" id="KW-0727">SH2 domain</keyword>
<feature type="region of interest" description="Disordered" evidence="2">
    <location>
        <begin position="315"/>
        <end position="339"/>
    </location>
</feature>
<dbReference type="InterPro" id="IPR036860">
    <property type="entry name" value="SH2_dom_sf"/>
</dbReference>
<evidence type="ECO:0000256" key="2">
    <source>
        <dbReference type="SAM" id="MobiDB-lite"/>
    </source>
</evidence>
<organism evidence="5 6">
    <name type="scientific">Branchiostoma belcheri</name>
    <name type="common">Amphioxus</name>
    <dbReference type="NCBI Taxonomy" id="7741"/>
    <lineage>
        <taxon>Eukaryota</taxon>
        <taxon>Metazoa</taxon>
        <taxon>Chordata</taxon>
        <taxon>Cephalochordata</taxon>
        <taxon>Leptocardii</taxon>
        <taxon>Amphioxiformes</taxon>
        <taxon>Branchiostomatidae</taxon>
        <taxon>Branchiostoma</taxon>
    </lineage>
</organism>
<evidence type="ECO:0000259" key="3">
    <source>
        <dbReference type="PROSITE" id="PS50001"/>
    </source>
</evidence>
<dbReference type="KEGG" id="bbel:109477229"/>
<reference evidence="6" key="1">
    <citation type="submission" date="2025-08" db="UniProtKB">
        <authorList>
            <consortium name="RefSeq"/>
        </authorList>
    </citation>
    <scope>IDENTIFICATION</scope>
    <source>
        <tissue evidence="6">Gonad</tissue>
    </source>
</reference>
<evidence type="ECO:0000259" key="4">
    <source>
        <dbReference type="PROSITE" id="PS50017"/>
    </source>
</evidence>
<accession>A0A6P4ZSE4</accession>
<evidence type="ECO:0000313" key="5">
    <source>
        <dbReference type="Proteomes" id="UP000515135"/>
    </source>
</evidence>
<dbReference type="PROSITE" id="PS50001">
    <property type="entry name" value="SH2"/>
    <property type="match status" value="1"/>
</dbReference>
<dbReference type="OrthoDB" id="10061577at2759"/>
<dbReference type="InterPro" id="IPR011029">
    <property type="entry name" value="DEATH-like_dom_sf"/>
</dbReference>
<evidence type="ECO:0000313" key="6">
    <source>
        <dbReference type="RefSeq" id="XP_019633867.1"/>
    </source>
</evidence>
<dbReference type="AlphaFoldDB" id="A0A6P4ZSE4"/>
<dbReference type="SUPFAM" id="SSF47986">
    <property type="entry name" value="DEATH domain"/>
    <property type="match status" value="1"/>
</dbReference>